<feature type="transmembrane region" description="Helical" evidence="2">
    <location>
        <begin position="360"/>
        <end position="384"/>
    </location>
</feature>
<dbReference type="SMART" id="SM00703">
    <property type="entry name" value="NRF"/>
    <property type="match status" value="1"/>
</dbReference>
<dbReference type="InterPro" id="IPR006621">
    <property type="entry name" value="Nose-resist-to-fluoxetine_N"/>
</dbReference>
<feature type="transmembrane region" description="Helical" evidence="2">
    <location>
        <begin position="467"/>
        <end position="486"/>
    </location>
</feature>
<evidence type="ECO:0000313" key="7">
    <source>
        <dbReference type="Proteomes" id="UP000663828"/>
    </source>
</evidence>
<dbReference type="InterPro" id="IPR052728">
    <property type="entry name" value="O2_lipid_transport_reg"/>
</dbReference>
<dbReference type="Pfam" id="PF20146">
    <property type="entry name" value="NRF"/>
    <property type="match status" value="1"/>
</dbReference>
<evidence type="ECO:0000259" key="4">
    <source>
        <dbReference type="SMART" id="SM00703"/>
    </source>
</evidence>
<name>A0A814CQL3_ADIRI</name>
<comment type="caution">
    <text evidence="6">The sequence shown here is derived from an EMBL/GenBank/DDBJ whole genome shotgun (WGS) entry which is preliminary data.</text>
</comment>
<feature type="transmembrane region" description="Helical" evidence="2">
    <location>
        <begin position="493"/>
        <end position="514"/>
    </location>
</feature>
<dbReference type="AlphaFoldDB" id="A0A814CQL3"/>
<evidence type="ECO:0000256" key="3">
    <source>
        <dbReference type="SAM" id="SignalP"/>
    </source>
</evidence>
<dbReference type="OrthoDB" id="207378at2759"/>
<dbReference type="EMBL" id="CAJNOJ010000003">
    <property type="protein sequence ID" value="CAF0734025.1"/>
    <property type="molecule type" value="Genomic_DNA"/>
</dbReference>
<reference evidence="6" key="1">
    <citation type="submission" date="2021-02" db="EMBL/GenBank/DDBJ databases">
        <authorList>
            <person name="Nowell W R."/>
        </authorList>
    </citation>
    <scope>NUCLEOTIDE SEQUENCE</scope>
</reference>
<feature type="domain" description="Nose resistant-to-fluoxetine protein N-terminal" evidence="4">
    <location>
        <begin position="66"/>
        <end position="188"/>
    </location>
</feature>
<dbReference type="InterPro" id="IPR002656">
    <property type="entry name" value="Acyl_transf_3_dom"/>
</dbReference>
<keyword evidence="7" id="KW-1185">Reference proteome</keyword>
<feature type="signal peptide" evidence="3">
    <location>
        <begin position="1"/>
        <end position="17"/>
    </location>
</feature>
<keyword evidence="2" id="KW-0472">Membrane</keyword>
<gene>
    <name evidence="5" type="ORF">EDS130_LOCUS1306</name>
    <name evidence="6" type="ORF">XAT740_LOCUS10425</name>
</gene>
<evidence type="ECO:0000256" key="1">
    <source>
        <dbReference type="SAM" id="MobiDB-lite"/>
    </source>
</evidence>
<keyword evidence="2" id="KW-0812">Transmembrane</keyword>
<accession>A0A814CQL3</accession>
<dbReference type="PANTHER" id="PTHR11161:SF0">
    <property type="entry name" value="O-ACYLTRANSFERASE LIKE PROTEIN"/>
    <property type="match status" value="1"/>
</dbReference>
<keyword evidence="3" id="KW-0732">Signal</keyword>
<feature type="transmembrane region" description="Helical" evidence="2">
    <location>
        <begin position="597"/>
        <end position="616"/>
    </location>
</feature>
<protein>
    <recommendedName>
        <fullName evidence="4">Nose resistant-to-fluoxetine protein N-terminal domain-containing protein</fullName>
    </recommendedName>
</protein>
<dbReference type="Proteomes" id="UP000663852">
    <property type="component" value="Unassembled WGS sequence"/>
</dbReference>
<feature type="transmembrane region" description="Helical" evidence="2">
    <location>
        <begin position="322"/>
        <end position="340"/>
    </location>
</feature>
<feature type="transmembrane region" description="Helical" evidence="2">
    <location>
        <begin position="703"/>
        <end position="725"/>
    </location>
</feature>
<evidence type="ECO:0000313" key="5">
    <source>
        <dbReference type="EMBL" id="CAF0734025.1"/>
    </source>
</evidence>
<dbReference type="EMBL" id="CAJNOR010000555">
    <property type="protein sequence ID" value="CAF0946630.1"/>
    <property type="molecule type" value="Genomic_DNA"/>
</dbReference>
<evidence type="ECO:0000313" key="6">
    <source>
        <dbReference type="EMBL" id="CAF0946630.1"/>
    </source>
</evidence>
<keyword evidence="2" id="KW-1133">Transmembrane helix</keyword>
<feature type="transmembrane region" description="Helical" evidence="2">
    <location>
        <begin position="200"/>
        <end position="224"/>
    </location>
</feature>
<feature type="chain" id="PRO_5035683770" description="Nose resistant-to-fluoxetine protein N-terminal domain-containing protein" evidence="3">
    <location>
        <begin position="18"/>
        <end position="744"/>
    </location>
</feature>
<proteinExistence type="predicted"/>
<feature type="transmembrane region" description="Helical" evidence="2">
    <location>
        <begin position="636"/>
        <end position="661"/>
    </location>
</feature>
<feature type="region of interest" description="Disordered" evidence="1">
    <location>
        <begin position="251"/>
        <end position="271"/>
    </location>
</feature>
<organism evidence="6 7">
    <name type="scientific">Adineta ricciae</name>
    <name type="common">Rotifer</name>
    <dbReference type="NCBI Taxonomy" id="249248"/>
    <lineage>
        <taxon>Eukaryota</taxon>
        <taxon>Metazoa</taxon>
        <taxon>Spiralia</taxon>
        <taxon>Gnathifera</taxon>
        <taxon>Rotifera</taxon>
        <taxon>Eurotatoria</taxon>
        <taxon>Bdelloidea</taxon>
        <taxon>Adinetida</taxon>
        <taxon>Adinetidae</taxon>
        <taxon>Adineta</taxon>
    </lineage>
</organism>
<feature type="transmembrane region" description="Helical" evidence="2">
    <location>
        <begin position="405"/>
        <end position="426"/>
    </location>
</feature>
<evidence type="ECO:0000256" key="2">
    <source>
        <dbReference type="SAM" id="Phobius"/>
    </source>
</evidence>
<dbReference type="Proteomes" id="UP000663828">
    <property type="component" value="Unassembled WGS sequence"/>
</dbReference>
<dbReference type="Pfam" id="PF01757">
    <property type="entry name" value="Acyl_transf_3"/>
    <property type="match status" value="1"/>
</dbReference>
<dbReference type="PANTHER" id="PTHR11161">
    <property type="entry name" value="O-ACYLTRANSFERASE"/>
    <property type="match status" value="1"/>
</dbReference>
<feature type="transmembrane region" description="Helical" evidence="2">
    <location>
        <begin position="673"/>
        <end position="691"/>
    </location>
</feature>
<dbReference type="GO" id="GO:0016747">
    <property type="term" value="F:acyltransferase activity, transferring groups other than amino-acyl groups"/>
    <property type="evidence" value="ECO:0007669"/>
    <property type="project" value="InterPro"/>
</dbReference>
<sequence length="744" mass="85451">MKFFGFIFLLLLYKVKADRPPLSFINLIPSLMTNIRYIKENMIDSNLVFNTTVSFIQIDSTFGINRSNCTRDLQTLSIDFLSRKIWALKTLDAWGKLPSGLMHGNIYWIGSVYECQHHLRGFNNTVIAQPFKTRTCTIGNGISTTIRPVYGICIPQSCNVNDIVDFINQRIIKIPSIKNLINLTNDSVHCVDYRHLDTSALSTIVLISVIVFLILLATGLHVMYGNKPNMKKNDLTSTPATETLLSRTIITTDNPSSSDHRTDEYNQSTSPDEVAPLVTTSNGRLDSVAQNLINCCSLINNYQILKYNSYPQKLACLNGIRVLSLCWIVLGHTIIFAAYYSDNLLTIFNWSRKLWFQIIVQTFFSIDSFFVLSGLLTSFTYFISKVETERFSLVKFILNHYVHHYLRYTVLYGIILLIYITLSPYLGQDGPMYPTDGIESASCRQTWWRNLLYINNFFELQHSCMPVTWFLAVNMQFHWIAPLFLLIVSWKWLFGMLVSVALIIVDLVTTAVIVSNNDYEYGFLSDFYSDRSNLSSTTNGYLQNVYIKPWCRVAPYALGLSIGYIIYEVYQRSNSLSWDNLIPRPRVFSQHHYKKQILIWAFALTILALCIFATYGDYSGHPLTRGNRIAFLTLSRLQWSVGLCMIIGACFSGHGGIANRLLSRTCFYKLSKLTYGAYLWHSLVIFVNYLGREQPTHYTIANIFFNFTCYTIFSYFLSFLTFLLIELPIIQLLKLCFNRPAKPQ</sequence>